<organism evidence="1 2">
    <name type="scientific">Paraburkholderia youngii</name>
    <dbReference type="NCBI Taxonomy" id="2782701"/>
    <lineage>
        <taxon>Bacteria</taxon>
        <taxon>Pseudomonadati</taxon>
        <taxon>Pseudomonadota</taxon>
        <taxon>Betaproteobacteria</taxon>
        <taxon>Burkholderiales</taxon>
        <taxon>Burkholderiaceae</taxon>
        <taxon>Paraburkholderia</taxon>
    </lineage>
</organism>
<proteinExistence type="predicted"/>
<accession>A0A7W8LDI7</accession>
<name>A0A7W8LDI7_9BURK</name>
<gene>
    <name evidence="1" type="ORF">HDG41_005747</name>
</gene>
<comment type="caution">
    <text evidence="1">The sequence shown here is derived from an EMBL/GenBank/DDBJ whole genome shotgun (WGS) entry which is preliminary data.</text>
</comment>
<dbReference type="EMBL" id="JACHDE010000014">
    <property type="protein sequence ID" value="MBB5403659.1"/>
    <property type="molecule type" value="Genomic_DNA"/>
</dbReference>
<reference evidence="1 2" key="1">
    <citation type="submission" date="2020-08" db="EMBL/GenBank/DDBJ databases">
        <title>Genomic Encyclopedia of Type Strains, Phase IV (KMG-V): Genome sequencing to study the core and pangenomes of soil and plant-associated prokaryotes.</title>
        <authorList>
            <person name="Whitman W."/>
        </authorList>
    </citation>
    <scope>NUCLEOTIDE SEQUENCE [LARGE SCALE GENOMIC DNA]</scope>
    <source>
        <strain evidence="1 2">JPY162</strain>
    </source>
</reference>
<dbReference type="Proteomes" id="UP000592820">
    <property type="component" value="Unassembled WGS sequence"/>
</dbReference>
<protein>
    <submittedName>
        <fullName evidence="1">Uncharacterized protein</fullName>
    </submittedName>
</protein>
<sequence length="250" mass="27689">MKKTPTLARKWFRPTGAILVILSFAIPVHAQLSMSMPSGSSGPGTEMGQTVTDAQRDMAFNILTTSMAILRDDQPFDPAHTIFGRILAARPERGVVGVMEYSFVNPVLPETQIILYVVPDPAAPSADRTKVKQVVTAITVRFNPLLTDISRSTLEDLLRVDIGYWIDGQGNRWPGNDLGTAPPQVRLHGYRYRASNLPTSRFPVNVEFAFGDPDPNNPAPDEPKMPVLMDVLLNRDYSALRPNHREQNPS</sequence>
<dbReference type="AlphaFoldDB" id="A0A7W8LDI7"/>
<evidence type="ECO:0000313" key="1">
    <source>
        <dbReference type="EMBL" id="MBB5403659.1"/>
    </source>
</evidence>
<evidence type="ECO:0000313" key="2">
    <source>
        <dbReference type="Proteomes" id="UP000592820"/>
    </source>
</evidence>